<gene>
    <name evidence="1" type="ORF">RM649_04155</name>
</gene>
<reference evidence="2" key="1">
    <citation type="submission" date="2023-07" db="EMBL/GenBank/DDBJ databases">
        <title>30 novel species of actinomycetes from the DSMZ collection.</title>
        <authorList>
            <person name="Nouioui I."/>
        </authorList>
    </citation>
    <scope>NUCLEOTIDE SEQUENCE [LARGE SCALE GENOMIC DNA]</scope>
    <source>
        <strain evidence="2">DSM 41770</strain>
    </source>
</reference>
<comment type="caution">
    <text evidence="1">The sequence shown here is derived from an EMBL/GenBank/DDBJ whole genome shotgun (WGS) entry which is preliminary data.</text>
</comment>
<keyword evidence="2" id="KW-1185">Reference proteome</keyword>
<organism evidence="1 2">
    <name type="scientific">Streptomyces salyersiae</name>
    <dbReference type="NCBI Taxonomy" id="3075530"/>
    <lineage>
        <taxon>Bacteria</taxon>
        <taxon>Bacillati</taxon>
        <taxon>Actinomycetota</taxon>
        <taxon>Actinomycetes</taxon>
        <taxon>Kitasatosporales</taxon>
        <taxon>Streptomycetaceae</taxon>
        <taxon>Streptomyces</taxon>
    </lineage>
</organism>
<proteinExistence type="predicted"/>
<dbReference type="Proteomes" id="UP001183777">
    <property type="component" value="Unassembled WGS sequence"/>
</dbReference>
<evidence type="ECO:0000313" key="2">
    <source>
        <dbReference type="Proteomes" id="UP001183777"/>
    </source>
</evidence>
<dbReference type="RefSeq" id="WP_200695984.1">
    <property type="nucleotide sequence ID" value="NZ_JAVREX010000002.1"/>
</dbReference>
<dbReference type="EMBL" id="JAVREX010000002">
    <property type="protein sequence ID" value="MDT0426836.1"/>
    <property type="molecule type" value="Genomic_DNA"/>
</dbReference>
<protein>
    <submittedName>
        <fullName evidence="1">Uncharacterized protein</fullName>
    </submittedName>
</protein>
<accession>A0ABU2RD90</accession>
<name>A0ABU2RD90_9ACTN</name>
<sequence length="123" mass="13537">MNHRENVGHDAVLRARILLLGSGTITIHEQIDAYRVLARVSPAVHLPRLAQALLDYATSVPRDPETHLTVVTEAAEAARRMDVAEPRRSKLLSAALEACRRELLALGREEEAAVLGEEMTRPA</sequence>
<evidence type="ECO:0000313" key="1">
    <source>
        <dbReference type="EMBL" id="MDT0426836.1"/>
    </source>
</evidence>